<protein>
    <submittedName>
        <fullName evidence="4">Guanylate cyclase</fullName>
    </submittedName>
</protein>
<evidence type="ECO:0000259" key="3">
    <source>
        <dbReference type="PROSITE" id="PS50125"/>
    </source>
</evidence>
<name>A0A8J4EDY5_9ACTN</name>
<evidence type="ECO:0000256" key="2">
    <source>
        <dbReference type="ARBA" id="ARBA00022840"/>
    </source>
</evidence>
<dbReference type="Proteomes" id="UP000635606">
    <property type="component" value="Unassembled WGS sequence"/>
</dbReference>
<dbReference type="EMBL" id="BOPH01000042">
    <property type="protein sequence ID" value="GIJ68457.1"/>
    <property type="molecule type" value="Genomic_DNA"/>
</dbReference>
<dbReference type="PANTHER" id="PTHR16305">
    <property type="entry name" value="TESTICULAR SOLUBLE ADENYLYL CYCLASE"/>
    <property type="match status" value="1"/>
</dbReference>
<proteinExistence type="predicted"/>
<dbReference type="PROSITE" id="PS50125">
    <property type="entry name" value="GUANYLATE_CYCLASE_2"/>
    <property type="match status" value="1"/>
</dbReference>
<organism evidence="4 5">
    <name type="scientific">Virgisporangium ochraceum</name>
    <dbReference type="NCBI Taxonomy" id="65505"/>
    <lineage>
        <taxon>Bacteria</taxon>
        <taxon>Bacillati</taxon>
        <taxon>Actinomycetota</taxon>
        <taxon>Actinomycetes</taxon>
        <taxon>Micromonosporales</taxon>
        <taxon>Micromonosporaceae</taxon>
        <taxon>Virgisporangium</taxon>
    </lineage>
</organism>
<accession>A0A8J4EDY5</accession>
<dbReference type="Gene3D" id="1.25.40.10">
    <property type="entry name" value="Tetratricopeptide repeat domain"/>
    <property type="match status" value="1"/>
</dbReference>
<dbReference type="SUPFAM" id="SSF48452">
    <property type="entry name" value="TPR-like"/>
    <property type="match status" value="1"/>
</dbReference>
<dbReference type="Gene3D" id="3.40.50.300">
    <property type="entry name" value="P-loop containing nucleotide triphosphate hydrolases"/>
    <property type="match status" value="1"/>
</dbReference>
<keyword evidence="2" id="KW-0067">ATP-binding</keyword>
<dbReference type="PANTHER" id="PTHR16305:SF28">
    <property type="entry name" value="GUANYLATE CYCLASE DOMAIN-CONTAINING PROTEIN"/>
    <property type="match status" value="1"/>
</dbReference>
<dbReference type="InterPro" id="IPR041664">
    <property type="entry name" value="AAA_16"/>
</dbReference>
<dbReference type="SMART" id="SM00044">
    <property type="entry name" value="CYCc"/>
    <property type="match status" value="1"/>
</dbReference>
<comment type="caution">
    <text evidence="4">The sequence shown here is derived from an EMBL/GenBank/DDBJ whole genome shotgun (WGS) entry which is preliminary data.</text>
</comment>
<dbReference type="GO" id="GO:0004016">
    <property type="term" value="F:adenylate cyclase activity"/>
    <property type="evidence" value="ECO:0007669"/>
    <property type="project" value="TreeGrafter"/>
</dbReference>
<dbReference type="SUPFAM" id="SSF52540">
    <property type="entry name" value="P-loop containing nucleoside triphosphate hydrolases"/>
    <property type="match status" value="1"/>
</dbReference>
<dbReference type="GO" id="GO:0005737">
    <property type="term" value="C:cytoplasm"/>
    <property type="evidence" value="ECO:0007669"/>
    <property type="project" value="TreeGrafter"/>
</dbReference>
<dbReference type="Pfam" id="PF00211">
    <property type="entry name" value="Guanylate_cyc"/>
    <property type="match status" value="1"/>
</dbReference>
<dbReference type="CDD" id="cd07302">
    <property type="entry name" value="CHD"/>
    <property type="match status" value="1"/>
</dbReference>
<dbReference type="InterPro" id="IPR011990">
    <property type="entry name" value="TPR-like_helical_dom_sf"/>
</dbReference>
<keyword evidence="1" id="KW-0547">Nucleotide-binding</keyword>
<sequence>MNARTARPARRNVVVLFIDLVGSTELAERLDPELLRQVLDRYYSACAAGVLEHGGVVEKYIGDAIMAVFGVPTSHEDDALRAIRAAHHALSAVRALGIEIAPTHGIRLDAHCGIASGEAMVVDMPESGLRVIGDTVNTAARLQGAATSGEILLGEDAVRLARTYVRVEEVPPLSLKGKARPVRAWRLLSLEATPQRQDDDLPLIGRSDELMQLTQAYRRVVRNRQCCLVTILGAPGIGKSRLVREFLRTLPEDVTTLVGQCPSYGSGATFRPIAEAIHSLPDAWTGVAPLLDAMNVRALRGLTTPEDGPFTELSVEETARSIRSLIEVLGQRRPTVVVVDNLHWAEPTLLELIEELAGWLADVSVLLICVARPELLDIRPNWGGGMSCALTVEIPQLGEAQMTRLVDALAANRWAGADVVAQSADPTFLSVVRNSDGNPLFAELMFEVLVEEGTDAPPPPTIQALLAARLDRLSDGEREVLERAATIGTTFTTEELGVLWEGEDVDNLVVDAPLRRLLRQRLIRRGTYPTSFQFAQTLARETVYTMTRKELRGAWHLKLADWLSERAHTGPPESDEAEIGRPRYGEIANHLEAACRIRREIHPDDPTLPALAVRAARTLMSDGEQALYRKDLPAAIALLERGRELLPRGDSGHRRLALHICDAAFAHNERDRAYAALDVAEEASPEDPRCGLTCAVQREILAIKFGVHQPELAPLRDALSEYPDDDLSWARFHQLDALILVAQDQFGAATTALNDALSRSRSLEDRYEEDRLLGALCELAQWSPVPVREGLDLCATLSTRFAGDRVIVVPVLVTRARLLALTGDVPGAHDVLDTAERYAGELRLDLALIAVTQVRGLVESLAGQHAAAATLFTRAAVMSRSAGQPAPAWTLQCYAIRELLRHGDVRAVEDGLAWLEVGRRPQLRGELLVACLRALIMSAGENHPEAVALAAWAAERIRSTDDPCLRGDVLMDIATVYRAAGRAAGAVDAAAEAERCYTAKGADLLAGRARDRLATFGETDR</sequence>
<dbReference type="InterPro" id="IPR029787">
    <property type="entry name" value="Nucleotide_cyclase"/>
</dbReference>
<dbReference type="Gene3D" id="3.30.70.1230">
    <property type="entry name" value="Nucleotide cyclase"/>
    <property type="match status" value="1"/>
</dbReference>
<dbReference type="SUPFAM" id="SSF55073">
    <property type="entry name" value="Nucleotide cyclase"/>
    <property type="match status" value="1"/>
</dbReference>
<gene>
    <name evidence="4" type="primary">cyaI2</name>
    <name evidence="4" type="ORF">Voc01_033740</name>
</gene>
<reference evidence="4" key="1">
    <citation type="submission" date="2021-01" db="EMBL/GenBank/DDBJ databases">
        <title>Whole genome shotgun sequence of Virgisporangium ochraceum NBRC 16418.</title>
        <authorList>
            <person name="Komaki H."/>
            <person name="Tamura T."/>
        </authorList>
    </citation>
    <scope>NUCLEOTIDE SEQUENCE</scope>
    <source>
        <strain evidence="4">NBRC 16418</strain>
    </source>
</reference>
<dbReference type="GO" id="GO:0009190">
    <property type="term" value="P:cyclic nucleotide biosynthetic process"/>
    <property type="evidence" value="ECO:0007669"/>
    <property type="project" value="InterPro"/>
</dbReference>
<evidence type="ECO:0000313" key="5">
    <source>
        <dbReference type="Proteomes" id="UP000635606"/>
    </source>
</evidence>
<dbReference type="InterPro" id="IPR001054">
    <property type="entry name" value="A/G_cyclase"/>
</dbReference>
<feature type="domain" description="Guanylate cyclase" evidence="3">
    <location>
        <begin position="14"/>
        <end position="143"/>
    </location>
</feature>
<dbReference type="GO" id="GO:0035556">
    <property type="term" value="P:intracellular signal transduction"/>
    <property type="evidence" value="ECO:0007669"/>
    <property type="project" value="InterPro"/>
</dbReference>
<evidence type="ECO:0000256" key="1">
    <source>
        <dbReference type="ARBA" id="ARBA00022741"/>
    </source>
</evidence>
<keyword evidence="5" id="KW-1185">Reference proteome</keyword>
<dbReference type="InterPro" id="IPR027417">
    <property type="entry name" value="P-loop_NTPase"/>
</dbReference>
<dbReference type="GO" id="GO:0005524">
    <property type="term" value="F:ATP binding"/>
    <property type="evidence" value="ECO:0007669"/>
    <property type="project" value="UniProtKB-KW"/>
</dbReference>
<dbReference type="Pfam" id="PF13191">
    <property type="entry name" value="AAA_16"/>
    <property type="match status" value="1"/>
</dbReference>
<evidence type="ECO:0000313" key="4">
    <source>
        <dbReference type="EMBL" id="GIJ68457.1"/>
    </source>
</evidence>
<dbReference type="RefSeq" id="WP_203928408.1">
    <property type="nucleotide sequence ID" value="NZ_BOPH01000042.1"/>
</dbReference>
<dbReference type="AlphaFoldDB" id="A0A8J4EDY5"/>